<dbReference type="InterPro" id="IPR000555">
    <property type="entry name" value="JAMM/MPN+_dom"/>
</dbReference>
<dbReference type="Pfam" id="PF14464">
    <property type="entry name" value="Prok-JAB"/>
    <property type="match status" value="1"/>
</dbReference>
<dbReference type="InterPro" id="IPR051929">
    <property type="entry name" value="VirAsm_ModProt"/>
</dbReference>
<dbReference type="PANTHER" id="PTHR34858:SF1">
    <property type="entry name" value="CYSO-CYSTEINE PEPTIDASE"/>
    <property type="match status" value="1"/>
</dbReference>
<dbReference type="CDD" id="cd08070">
    <property type="entry name" value="MPN_like"/>
    <property type="match status" value="1"/>
</dbReference>
<evidence type="ECO:0000256" key="3">
    <source>
        <dbReference type="ARBA" id="ARBA00022801"/>
    </source>
</evidence>
<name>A0ABD5WGK5_9EURY</name>
<evidence type="ECO:0000256" key="5">
    <source>
        <dbReference type="ARBA" id="ARBA00023049"/>
    </source>
</evidence>
<dbReference type="Gene3D" id="3.40.140.10">
    <property type="entry name" value="Cytidine Deaminase, domain 2"/>
    <property type="match status" value="1"/>
</dbReference>
<comment type="caution">
    <text evidence="8">The sequence shown here is derived from an EMBL/GenBank/DDBJ whole genome shotgun (WGS) entry which is preliminary data.</text>
</comment>
<dbReference type="GeneID" id="79303901"/>
<dbReference type="InterPro" id="IPR028090">
    <property type="entry name" value="JAB_dom_prok"/>
</dbReference>
<dbReference type="EC" id="3.4.19.15" evidence="8"/>
<dbReference type="SUPFAM" id="SSF102712">
    <property type="entry name" value="JAB1/MPN domain"/>
    <property type="match status" value="1"/>
</dbReference>
<keyword evidence="5" id="KW-0482">Metalloprotease</keyword>
<keyword evidence="1" id="KW-0645">Protease</keyword>
<dbReference type="PANTHER" id="PTHR34858">
    <property type="entry name" value="CYSO-CYSTEINE PEPTIDASE"/>
    <property type="match status" value="1"/>
</dbReference>
<feature type="compositionally biased region" description="Basic and acidic residues" evidence="6">
    <location>
        <begin position="41"/>
        <end position="82"/>
    </location>
</feature>
<dbReference type="RefSeq" id="WP_276279337.1">
    <property type="nucleotide sequence ID" value="NZ_CP119809.1"/>
</dbReference>
<dbReference type="PROSITE" id="PS50249">
    <property type="entry name" value="MPN"/>
    <property type="match status" value="1"/>
</dbReference>
<dbReference type="EMBL" id="JBHSZH010000005">
    <property type="protein sequence ID" value="MFC7079591.1"/>
    <property type="molecule type" value="Genomic_DNA"/>
</dbReference>
<accession>A0ABD5WGK5</accession>
<sequence length="178" mass="19548">MATDDTDAPTLVVPESVREEILAHAREGAPEEICGILAGSRGERGPETDHHDDSDHRDDTDDSDHRDDTDDSDHRVEAHHPAENAAETPRTRYEIDPREQLALLERIEESGREVVGFYHSHPAGPPGPSATDAAQATWPGRSYVIVSLGGEEVSVGSWRWTGEEFVAETVQFVDEDAT</sequence>
<dbReference type="GO" id="GO:0046872">
    <property type="term" value="F:metal ion binding"/>
    <property type="evidence" value="ECO:0007669"/>
    <property type="project" value="UniProtKB-KW"/>
</dbReference>
<dbReference type="Proteomes" id="UP001596407">
    <property type="component" value="Unassembled WGS sequence"/>
</dbReference>
<feature type="region of interest" description="Disordered" evidence="6">
    <location>
        <begin position="23"/>
        <end position="97"/>
    </location>
</feature>
<evidence type="ECO:0000256" key="6">
    <source>
        <dbReference type="SAM" id="MobiDB-lite"/>
    </source>
</evidence>
<evidence type="ECO:0000256" key="4">
    <source>
        <dbReference type="ARBA" id="ARBA00022833"/>
    </source>
</evidence>
<keyword evidence="4" id="KW-0862">Zinc</keyword>
<keyword evidence="2" id="KW-0479">Metal-binding</keyword>
<feature type="domain" description="MPN" evidence="7">
    <location>
        <begin position="11"/>
        <end position="164"/>
    </location>
</feature>
<evidence type="ECO:0000256" key="2">
    <source>
        <dbReference type="ARBA" id="ARBA00022723"/>
    </source>
</evidence>
<gene>
    <name evidence="8" type="ORF">ACFQJ6_04985</name>
</gene>
<organism evidence="8 9">
    <name type="scientific">Halorussus caseinilyticus</name>
    <dbReference type="NCBI Taxonomy" id="3034025"/>
    <lineage>
        <taxon>Archaea</taxon>
        <taxon>Methanobacteriati</taxon>
        <taxon>Methanobacteriota</taxon>
        <taxon>Stenosarchaea group</taxon>
        <taxon>Halobacteria</taxon>
        <taxon>Halobacteriales</taxon>
        <taxon>Haladaptataceae</taxon>
        <taxon>Halorussus</taxon>
    </lineage>
</organism>
<reference evidence="8 9" key="1">
    <citation type="journal article" date="2019" name="Int. J. Syst. Evol. Microbiol.">
        <title>The Global Catalogue of Microorganisms (GCM) 10K type strain sequencing project: providing services to taxonomists for standard genome sequencing and annotation.</title>
        <authorList>
            <consortium name="The Broad Institute Genomics Platform"/>
            <consortium name="The Broad Institute Genome Sequencing Center for Infectious Disease"/>
            <person name="Wu L."/>
            <person name="Ma J."/>
        </authorList>
    </citation>
    <scope>NUCLEOTIDE SEQUENCE [LARGE SCALE GENOMIC DNA]</scope>
    <source>
        <strain evidence="8 9">DT72</strain>
    </source>
</reference>
<dbReference type="InterPro" id="IPR053551">
    <property type="entry name" value="Metalloprotease_DSAMP"/>
</dbReference>
<evidence type="ECO:0000313" key="9">
    <source>
        <dbReference type="Proteomes" id="UP001596407"/>
    </source>
</evidence>
<evidence type="ECO:0000313" key="8">
    <source>
        <dbReference type="EMBL" id="MFC7079591.1"/>
    </source>
</evidence>
<dbReference type="SMART" id="SM00232">
    <property type="entry name" value="JAB_MPN"/>
    <property type="match status" value="1"/>
</dbReference>
<evidence type="ECO:0000256" key="1">
    <source>
        <dbReference type="ARBA" id="ARBA00022670"/>
    </source>
</evidence>
<dbReference type="GO" id="GO:0006508">
    <property type="term" value="P:proteolysis"/>
    <property type="evidence" value="ECO:0007669"/>
    <property type="project" value="UniProtKB-KW"/>
</dbReference>
<dbReference type="NCBIfam" id="NF041370">
    <property type="entry name" value="desamp_Halo"/>
    <property type="match status" value="1"/>
</dbReference>
<dbReference type="GO" id="GO:0008237">
    <property type="term" value="F:metallopeptidase activity"/>
    <property type="evidence" value="ECO:0007669"/>
    <property type="project" value="UniProtKB-KW"/>
</dbReference>
<dbReference type="AlphaFoldDB" id="A0ABD5WGK5"/>
<keyword evidence="3 8" id="KW-0378">Hydrolase</keyword>
<dbReference type="InterPro" id="IPR037518">
    <property type="entry name" value="MPN"/>
</dbReference>
<evidence type="ECO:0000259" key="7">
    <source>
        <dbReference type="PROSITE" id="PS50249"/>
    </source>
</evidence>
<proteinExistence type="predicted"/>
<protein>
    <submittedName>
        <fullName evidence="8">Desampylase</fullName>
        <ecNumber evidence="8">3.4.19.15</ecNumber>
    </submittedName>
</protein>
<keyword evidence="9" id="KW-1185">Reference proteome</keyword>